<dbReference type="InterPro" id="IPR012776">
    <property type="entry name" value="Trimethyllysine_dOase"/>
</dbReference>
<evidence type="ECO:0000256" key="8">
    <source>
        <dbReference type="ARBA" id="ARBA00022964"/>
    </source>
</evidence>
<sequence length="321" mass="36720">MHLNIRPAHVSATPEGLELKWPDGHTSAYEYKFLWQNTYEGRRTAHKPPQQLWTARTIPKPELTMVSLGELSDPEKNGIKKLIAAIIKYGFAFISEVPTTEEATRSAVEKVCPVERNFFGEMWTFGNTGMDHLDTAYTSEFIGAHTDTTYFSQACRVQVFHCLEAACEGGESLLVDGFSIAQQFKNKHPEGYTFFSSESFPSEYIEDGQHHSCLDTIFRHNPETGNLTQFRYNIYDRAPLSSIPQEKMQEFYLHFMNLTKVIRNPKNEQWLKLEPGKVLLIDNWRVMHGRKGFTGNRVMTGCYLGNDEFTSSARVLGLQLE</sequence>
<evidence type="ECO:0000313" key="12">
    <source>
        <dbReference type="EMBL" id="JAI62910.1"/>
    </source>
</evidence>
<dbReference type="UniPathway" id="UPA00118"/>
<organism evidence="12">
    <name type="scientific">Scylla olivacea</name>
    <name type="common">Orange mud crab</name>
    <name type="synonym">Cancer olivacea</name>
    <dbReference type="NCBI Taxonomy" id="85551"/>
    <lineage>
        <taxon>Eukaryota</taxon>
        <taxon>Metazoa</taxon>
        <taxon>Ecdysozoa</taxon>
        <taxon>Arthropoda</taxon>
        <taxon>Crustacea</taxon>
        <taxon>Multicrustacea</taxon>
        <taxon>Malacostraca</taxon>
        <taxon>Eumalacostraca</taxon>
        <taxon>Eucarida</taxon>
        <taxon>Decapoda</taxon>
        <taxon>Pleocyemata</taxon>
        <taxon>Brachyura</taxon>
        <taxon>Eubrachyura</taxon>
        <taxon>Portunoidea</taxon>
        <taxon>Portunidae</taxon>
        <taxon>Portuninae</taxon>
        <taxon>Scylla</taxon>
    </lineage>
</organism>
<evidence type="ECO:0000256" key="2">
    <source>
        <dbReference type="ARBA" id="ARBA00001961"/>
    </source>
</evidence>
<dbReference type="InterPro" id="IPR050411">
    <property type="entry name" value="AlphaKG_dependent_hydroxylases"/>
</dbReference>
<keyword evidence="9" id="KW-0560">Oxidoreductase</keyword>
<keyword evidence="7" id="KW-0124">Carnitine biosynthesis</keyword>
<comment type="cofactor">
    <cofactor evidence="1">
        <name>Fe(2+)</name>
        <dbReference type="ChEBI" id="CHEBI:29033"/>
    </cofactor>
</comment>
<evidence type="ECO:0000256" key="5">
    <source>
        <dbReference type="ARBA" id="ARBA00016835"/>
    </source>
</evidence>
<evidence type="ECO:0000256" key="9">
    <source>
        <dbReference type="ARBA" id="ARBA00023002"/>
    </source>
</evidence>
<dbReference type="SUPFAM" id="SSF51197">
    <property type="entry name" value="Clavaminate synthase-like"/>
    <property type="match status" value="1"/>
</dbReference>
<dbReference type="Gene3D" id="3.60.130.10">
    <property type="entry name" value="Clavaminate synthase-like"/>
    <property type="match status" value="1"/>
</dbReference>
<dbReference type="GO" id="GO:0005506">
    <property type="term" value="F:iron ion binding"/>
    <property type="evidence" value="ECO:0007669"/>
    <property type="project" value="InterPro"/>
</dbReference>
<dbReference type="FunFam" id="3.60.130.10:FF:000001">
    <property type="entry name" value="Trimethyllysine dioxygenase, mitochondrial"/>
    <property type="match status" value="1"/>
</dbReference>
<dbReference type="Pfam" id="PF02668">
    <property type="entry name" value="TauD"/>
    <property type="match status" value="1"/>
</dbReference>
<dbReference type="InterPro" id="IPR038492">
    <property type="entry name" value="GBBH-like_N_sf"/>
</dbReference>
<evidence type="ECO:0000256" key="4">
    <source>
        <dbReference type="ARBA" id="ARBA00008654"/>
    </source>
</evidence>
<feature type="domain" description="TauD/TfdA-like" evidence="11">
    <location>
        <begin position="70"/>
        <end position="303"/>
    </location>
</feature>
<evidence type="ECO:0000256" key="7">
    <source>
        <dbReference type="ARBA" id="ARBA00022873"/>
    </source>
</evidence>
<accession>A0A0P4W329</accession>
<dbReference type="InterPro" id="IPR003819">
    <property type="entry name" value="TauD/TfdA-like"/>
</dbReference>
<evidence type="ECO:0000256" key="3">
    <source>
        <dbReference type="ARBA" id="ARBA00005022"/>
    </source>
</evidence>
<evidence type="ECO:0000259" key="11">
    <source>
        <dbReference type="Pfam" id="PF02668"/>
    </source>
</evidence>
<comment type="similarity">
    <text evidence="4">Belongs to the gamma-BBH/TMLD family.</text>
</comment>
<comment type="pathway">
    <text evidence="3">Amine and polyamine biosynthesis; carnitine biosynthesis.</text>
</comment>
<comment type="cofactor">
    <cofactor evidence="2">
        <name>L-ascorbate</name>
        <dbReference type="ChEBI" id="CHEBI:38290"/>
    </cofactor>
</comment>
<dbReference type="AlphaFoldDB" id="A0A0P4W329"/>
<evidence type="ECO:0000256" key="1">
    <source>
        <dbReference type="ARBA" id="ARBA00001954"/>
    </source>
</evidence>
<keyword evidence="6" id="KW-0479">Metal-binding</keyword>
<dbReference type="EMBL" id="GDRN01076337">
    <property type="protein sequence ID" value="JAI62910.1"/>
    <property type="molecule type" value="Transcribed_RNA"/>
</dbReference>
<dbReference type="Gene3D" id="3.30.2020.30">
    <property type="match status" value="1"/>
</dbReference>
<proteinExistence type="inferred from homology"/>
<keyword evidence="10" id="KW-0408">Iron</keyword>
<dbReference type="NCBIfam" id="TIGR02410">
    <property type="entry name" value="carnitine_TMLD"/>
    <property type="match status" value="1"/>
</dbReference>
<dbReference type="InterPro" id="IPR042098">
    <property type="entry name" value="TauD-like_sf"/>
</dbReference>
<name>A0A0P4W329_SCYOL</name>
<dbReference type="GO" id="GO:0005739">
    <property type="term" value="C:mitochondrion"/>
    <property type="evidence" value="ECO:0007669"/>
    <property type="project" value="TreeGrafter"/>
</dbReference>
<dbReference type="PANTHER" id="PTHR10696">
    <property type="entry name" value="GAMMA-BUTYROBETAINE HYDROXYLASE-RELATED"/>
    <property type="match status" value="1"/>
</dbReference>
<evidence type="ECO:0000256" key="10">
    <source>
        <dbReference type="ARBA" id="ARBA00023004"/>
    </source>
</evidence>
<dbReference type="CDD" id="cd00250">
    <property type="entry name" value="CAS_like"/>
    <property type="match status" value="1"/>
</dbReference>
<reference evidence="12" key="1">
    <citation type="submission" date="2015-09" db="EMBL/GenBank/DDBJ databases">
        <title>Scylla olivacea transcriptome.</title>
        <authorList>
            <person name="Ikhwanuddin M."/>
        </authorList>
    </citation>
    <scope>NUCLEOTIDE SEQUENCE</scope>
</reference>
<evidence type="ECO:0000256" key="6">
    <source>
        <dbReference type="ARBA" id="ARBA00022723"/>
    </source>
</evidence>
<dbReference type="PANTHER" id="PTHR10696:SF51">
    <property type="entry name" value="TRIMETHYLLYSINE DIOXYGENASE, MITOCHONDRIAL"/>
    <property type="match status" value="1"/>
</dbReference>
<dbReference type="GO" id="GO:0045329">
    <property type="term" value="P:carnitine biosynthetic process"/>
    <property type="evidence" value="ECO:0007669"/>
    <property type="project" value="UniProtKB-UniPathway"/>
</dbReference>
<protein>
    <recommendedName>
        <fullName evidence="5">Trimethyllysine dioxygenase, mitochondrial</fullName>
    </recommendedName>
</protein>
<keyword evidence="8" id="KW-0223">Dioxygenase</keyword>
<dbReference type="GO" id="GO:0050353">
    <property type="term" value="F:trimethyllysine dioxygenase activity"/>
    <property type="evidence" value="ECO:0007669"/>
    <property type="project" value="InterPro"/>
</dbReference>